<organism evidence="4">
    <name type="scientific">Halalkalibacterium halodurans</name>
    <name type="common">Bacillus halodurans</name>
    <dbReference type="NCBI Taxonomy" id="86665"/>
    <lineage>
        <taxon>Bacteria</taxon>
        <taxon>Bacillati</taxon>
        <taxon>Bacillota</taxon>
        <taxon>Bacilli</taxon>
        <taxon>Bacillales</taxon>
        <taxon>Bacillaceae</taxon>
        <taxon>Halalkalibacterium (ex Joshi et al. 2022)</taxon>
    </lineage>
</organism>
<dbReference type="InterPro" id="IPR000644">
    <property type="entry name" value="CBS_dom"/>
</dbReference>
<evidence type="ECO:0000313" key="4">
    <source>
        <dbReference type="EMBL" id="KOO39498.1"/>
    </source>
</evidence>
<accession>A0A0M0KM85</accession>
<comment type="caution">
    <text evidence="4">The sequence shown here is derived from an EMBL/GenBank/DDBJ whole genome shotgun (WGS) entry which is preliminary data.</text>
</comment>
<dbReference type="InterPro" id="IPR046342">
    <property type="entry name" value="CBS_dom_sf"/>
</dbReference>
<accession>A0A4Y7WY78</accession>
<dbReference type="InterPro" id="IPR051257">
    <property type="entry name" value="Diverse_CBS-Domain"/>
</dbReference>
<dbReference type="SUPFAM" id="SSF54631">
    <property type="entry name" value="CBS-domain pair"/>
    <property type="match status" value="1"/>
</dbReference>
<dbReference type="PATRIC" id="fig|136160.3.peg.2828"/>
<dbReference type="NCBIfam" id="NF041630">
    <property type="entry name" value="CBS_CbpB"/>
    <property type="match status" value="1"/>
</dbReference>
<dbReference type="InterPro" id="IPR048125">
    <property type="entry name" value="CBS_CbpB"/>
</dbReference>
<sequence>MQNLIKQNIMDNDLKELVIPFDKVAHVHLSNPLEHALLVLIKSGYTAIPVLDEHSKLHGVISKSLILDALLGVERIEMERLAHLVVKDVMNPEIPTIHHKASFSRALKVSIAHPFICILDDDGSFLGILTRSTILSFINRQLQQPK</sequence>
<dbReference type="GeneID" id="87597105"/>
<reference evidence="4" key="1">
    <citation type="submission" date="2015-08" db="EMBL/GenBank/DDBJ databases">
        <title>Complete DNA Sequence of Pseudomonas syringae pv. actinidiae, the Causal Agent of Kiwifruit Canker Disease.</title>
        <authorList>
            <person name="Rikkerink E.H.A."/>
            <person name="Fineran P.C."/>
        </authorList>
    </citation>
    <scope>NUCLEOTIDE SEQUENCE</scope>
    <source>
        <strain evidence="4">DSM 13666</strain>
    </source>
</reference>
<dbReference type="Pfam" id="PF00571">
    <property type="entry name" value="CBS"/>
    <property type="match status" value="2"/>
</dbReference>
<dbReference type="Gene3D" id="3.10.580.10">
    <property type="entry name" value="CBS-domain"/>
    <property type="match status" value="1"/>
</dbReference>
<evidence type="ECO:0000256" key="1">
    <source>
        <dbReference type="ARBA" id="ARBA00023122"/>
    </source>
</evidence>
<proteinExistence type="predicted"/>
<dbReference type="CDD" id="cd04643">
    <property type="entry name" value="CBS_pair_bac"/>
    <property type="match status" value="1"/>
</dbReference>
<dbReference type="PROSITE" id="PS51371">
    <property type="entry name" value="CBS"/>
    <property type="match status" value="1"/>
</dbReference>
<dbReference type="PANTHER" id="PTHR43080:SF30">
    <property type="entry name" value="CYCLIC DI-AMP RECEPTOR B"/>
    <property type="match status" value="1"/>
</dbReference>
<evidence type="ECO:0000256" key="2">
    <source>
        <dbReference type="PROSITE-ProRule" id="PRU00703"/>
    </source>
</evidence>
<evidence type="ECO:0000259" key="3">
    <source>
        <dbReference type="PROSITE" id="PS51371"/>
    </source>
</evidence>
<dbReference type="PANTHER" id="PTHR43080">
    <property type="entry name" value="CBS DOMAIN-CONTAINING PROTEIN CBSX3, MITOCHONDRIAL"/>
    <property type="match status" value="1"/>
</dbReference>
<keyword evidence="1 2" id="KW-0129">CBS domain</keyword>
<name>A0A0M0KM85_ALKHA</name>
<protein>
    <recommendedName>
        <fullName evidence="3">CBS domain-containing protein</fullName>
    </recommendedName>
</protein>
<dbReference type="RefSeq" id="WP_053431455.1">
    <property type="nucleotide sequence ID" value="NZ_CP040441.1"/>
</dbReference>
<gene>
    <name evidence="4" type="ORF">AMD02_12045</name>
</gene>
<dbReference type="EMBL" id="LILD01000001">
    <property type="protein sequence ID" value="KOO39498.1"/>
    <property type="molecule type" value="Genomic_DNA"/>
</dbReference>
<dbReference type="AlphaFoldDB" id="A0A0M0KM85"/>
<feature type="domain" description="CBS" evidence="3">
    <location>
        <begin position="18"/>
        <end position="78"/>
    </location>
</feature>